<feature type="transmembrane region" description="Helical" evidence="1">
    <location>
        <begin position="9"/>
        <end position="27"/>
    </location>
</feature>
<evidence type="ECO:0000313" key="3">
    <source>
        <dbReference type="Proteomes" id="UP000275663"/>
    </source>
</evidence>
<feature type="transmembrane region" description="Helical" evidence="1">
    <location>
        <begin position="91"/>
        <end position="111"/>
    </location>
</feature>
<dbReference type="OrthoDB" id="9181360at2"/>
<keyword evidence="1" id="KW-0472">Membrane</keyword>
<gene>
    <name evidence="2" type="ORF">EJN92_19490</name>
</gene>
<keyword evidence="1" id="KW-1133">Transmembrane helix</keyword>
<reference evidence="2 3" key="1">
    <citation type="journal article" date="2011" name="Int. J. Syst. Evol. Microbiol.">
        <title>Description of Undibacterium oligocarboniphilum sp. nov., isolated from purified water, and Undibacterium pigrum strain CCUG 49012 as the type strain of Undibacterium parvum sp. nov., and emended descriptions of the genus Undibacterium and the species Undibacterium pigrum.</title>
        <authorList>
            <person name="Eder W."/>
            <person name="Wanner G."/>
            <person name="Ludwig W."/>
            <person name="Busse H.J."/>
            <person name="Ziemke-Kageler F."/>
            <person name="Lang E."/>
        </authorList>
    </citation>
    <scope>NUCLEOTIDE SEQUENCE [LARGE SCALE GENOMIC DNA]</scope>
    <source>
        <strain evidence="2 3">DSM 23061</strain>
    </source>
</reference>
<dbReference type="Pfam" id="PF09842">
    <property type="entry name" value="DUF2069"/>
    <property type="match status" value="1"/>
</dbReference>
<sequence length="130" mass="14830">MNESKQDLLYWLACGSLIALIILLLLWESVLAPLRPGGSWMLLKVLPLLFPLRGILKRQIYTLQWSSMFILLYFTEGVVRARSDILPMSNFLAWIEIILSVVFFFSSISYLRPYKRAAKAAAKTASKSTD</sequence>
<name>A0A3S9HPD8_9BURK</name>
<accession>A0A3S9HPD8</accession>
<dbReference type="AlphaFoldDB" id="A0A3S9HPD8"/>
<keyword evidence="3" id="KW-1185">Reference proteome</keyword>
<dbReference type="EMBL" id="CP034464">
    <property type="protein sequence ID" value="AZP13983.1"/>
    <property type="molecule type" value="Genomic_DNA"/>
</dbReference>
<organism evidence="2 3">
    <name type="scientific">Undibacterium parvum</name>
    <dbReference type="NCBI Taxonomy" id="401471"/>
    <lineage>
        <taxon>Bacteria</taxon>
        <taxon>Pseudomonadati</taxon>
        <taxon>Pseudomonadota</taxon>
        <taxon>Betaproteobacteria</taxon>
        <taxon>Burkholderiales</taxon>
        <taxon>Oxalobacteraceae</taxon>
        <taxon>Undibacterium</taxon>
    </lineage>
</organism>
<proteinExistence type="predicted"/>
<dbReference type="InterPro" id="IPR018643">
    <property type="entry name" value="DUF2069_membrane"/>
</dbReference>
<dbReference type="Proteomes" id="UP000275663">
    <property type="component" value="Chromosome"/>
</dbReference>
<dbReference type="RefSeq" id="WP_126129352.1">
    <property type="nucleotide sequence ID" value="NZ_CP034464.1"/>
</dbReference>
<evidence type="ECO:0000256" key="1">
    <source>
        <dbReference type="SAM" id="Phobius"/>
    </source>
</evidence>
<keyword evidence="1" id="KW-0812">Transmembrane</keyword>
<evidence type="ECO:0000313" key="2">
    <source>
        <dbReference type="EMBL" id="AZP13983.1"/>
    </source>
</evidence>
<protein>
    <submittedName>
        <fullName evidence="2">DUF2069 domain-containing protein</fullName>
    </submittedName>
</protein>
<dbReference type="KEGG" id="upv:EJN92_19490"/>